<feature type="region of interest" description="Disordered" evidence="2">
    <location>
        <begin position="1"/>
        <end position="296"/>
    </location>
</feature>
<evidence type="ECO:0000313" key="3">
    <source>
        <dbReference type="EMBL" id="CAI4035137.1"/>
    </source>
</evidence>
<feature type="region of interest" description="Disordered" evidence="2">
    <location>
        <begin position="656"/>
        <end position="679"/>
    </location>
</feature>
<feature type="compositionally biased region" description="Basic residues" evidence="2">
    <location>
        <begin position="451"/>
        <end position="460"/>
    </location>
</feature>
<name>A0AA35IQR0_SACMI</name>
<dbReference type="InterPro" id="IPR018837">
    <property type="entry name" value="TF_CRF1/IFH1"/>
</dbReference>
<dbReference type="GO" id="GO:0060962">
    <property type="term" value="P:regulation of ribosomal protein gene transcription by RNA polymerase II"/>
    <property type="evidence" value="ECO:0007669"/>
    <property type="project" value="InterPro"/>
</dbReference>
<accession>A0AA35IQR0</accession>
<proteinExistence type="predicted"/>
<sequence>MVGKKSPRKSTVNHSTHSGKLPANIKRLIKKGEVCSTPKQSPPMLGTTRPRRFSLIYSSESSLSDVSDSDKSKSANLHRNKKKAKNVSNNSQGKKSKLIQRQQDYDDEGTQSSDYRAITDEGESENEEEESEDDEDDDGSDSDSETSSDDENIDFVKLTAQRKKRAMKALSAMNTNSNTLHSSLENSNKNEAITMSYRKEKEEEEKEKHQQPKKKEVKSPNTTTTQQALSFKFKRESDGISFGNGSGDYNEDIGEEVLDLKNKDNDDQEEGKVGPKATLSNNDELRFPNISESDESEYDIDQDAYFDVINNENSHGEIGTDLETGDDDLPILEEEEQNIVSELQNDDQLSFDGSIHEEGSDPVDDAENKFLQNEYNQENGYDEEDEEDEIMSDFDMPFYEDPKFANLYYYGDGSEPKLSLSTSLPLMLNDEKLSKLKRKEAKKREQEERKQRRKLHKKSQKPSTRTTSNVDNDEYIFNVFFQSDDENNDNKSEKGKHKSDQSGIRHKNKGLNIIKSNDNLEPSIRNLGLNSGKYNSSDDEYDNILLDVAHLPSDDENSHSETSNDSDTDEELRALDSDSLDIGMELNDDYDEDDDDDSSVTNVFIDIDDLDPDSFYFHYDDSDGSSSITSSNSEKENLDESKDCKHDLLETVVYVDGESTDEDDNLPPPSSRTKNIGSKAKEIVSSNVVGLRPPKLGTWETDNKPFSIIDGLSTKSLYALIQEHQQLREQHQRAQTPDIKREGSASANNGTINGDELTLNELLNMSELEDDSPSHTDDMENNGSHNNTVNNKSTNGHAADWYEVPKVPLSAFRNKGINAYEEDEYMLPANSNRKVPIGYLGNERTRKKIDKMKELQRKKTEKKRQLKKKKKLLKIRKEREKARKEQETMSLQLGINVHDTHDNDNNSHSDMYTGTDFTTNENTPMDGLPSHTPDDASLLSRNVDLTVGSNTRKNSTKSVGLDEIHEILGKDENDLLPVGNINDYDTHDSHAIGDTDADILASLTAPVQFDNTLNHENSNSMWRRRQSMVEAAAENLRFTKNGLFSESALADIEGIMGNDANHSFEFNDVLQ</sequence>
<keyword evidence="4" id="KW-1185">Reference proteome</keyword>
<evidence type="ECO:0000256" key="2">
    <source>
        <dbReference type="SAM" id="MobiDB-lite"/>
    </source>
</evidence>
<dbReference type="GeneID" id="80919991"/>
<feature type="compositionally biased region" description="Polar residues" evidence="2">
    <location>
        <begin position="781"/>
        <end position="796"/>
    </location>
</feature>
<evidence type="ECO:0000256" key="1">
    <source>
        <dbReference type="SAM" id="Coils"/>
    </source>
</evidence>
<feature type="compositionally biased region" description="Basic and acidic residues" evidence="2">
    <location>
        <begin position="258"/>
        <end position="273"/>
    </location>
</feature>
<feature type="compositionally biased region" description="Basic and acidic residues" evidence="2">
    <location>
        <begin position="726"/>
        <end position="743"/>
    </location>
</feature>
<feature type="compositionally biased region" description="Basic and acidic residues" evidence="2">
    <location>
        <begin position="197"/>
        <end position="218"/>
    </location>
</feature>
<dbReference type="PANTHER" id="PTHR28057">
    <property type="entry name" value="PROTEIN IFH1-RELATED"/>
    <property type="match status" value="1"/>
</dbReference>
<dbReference type="GO" id="GO:0003712">
    <property type="term" value="F:transcription coregulator activity"/>
    <property type="evidence" value="ECO:0007669"/>
    <property type="project" value="InterPro"/>
</dbReference>
<dbReference type="Proteomes" id="UP001161438">
    <property type="component" value="Chromosome 12"/>
</dbReference>
<feature type="region of interest" description="Disordered" evidence="2">
    <location>
        <begin position="552"/>
        <end position="571"/>
    </location>
</feature>
<reference evidence="3" key="1">
    <citation type="submission" date="2022-10" db="EMBL/GenBank/DDBJ databases">
        <authorList>
            <person name="Byrne P K."/>
        </authorList>
    </citation>
    <scope>NUCLEOTIDE SEQUENCE</scope>
    <source>
        <strain evidence="3">IFO1815</strain>
    </source>
</reference>
<protein>
    <recommendedName>
        <fullName evidence="5">Protein IFH1</fullName>
    </recommendedName>
</protein>
<feature type="region of interest" description="Disordered" evidence="2">
    <location>
        <begin position="616"/>
        <end position="642"/>
    </location>
</feature>
<dbReference type="PANTHER" id="PTHR28057:SF1">
    <property type="entry name" value="PROTEIN IFH1-RELATED"/>
    <property type="match status" value="1"/>
</dbReference>
<feature type="region of interest" description="Disordered" evidence="2">
    <location>
        <begin position="577"/>
        <end position="600"/>
    </location>
</feature>
<organism evidence="3 4">
    <name type="scientific">Saccharomyces mikatae IFO 1815</name>
    <dbReference type="NCBI Taxonomy" id="226126"/>
    <lineage>
        <taxon>Eukaryota</taxon>
        <taxon>Fungi</taxon>
        <taxon>Dikarya</taxon>
        <taxon>Ascomycota</taxon>
        <taxon>Saccharomycotina</taxon>
        <taxon>Saccharomycetes</taxon>
        <taxon>Saccharomycetales</taxon>
        <taxon>Saccharomycetaceae</taxon>
        <taxon>Saccharomyces</taxon>
    </lineage>
</organism>
<evidence type="ECO:0008006" key="5">
    <source>
        <dbReference type="Google" id="ProtNLM"/>
    </source>
</evidence>
<dbReference type="RefSeq" id="XP_056078257.1">
    <property type="nucleotide sequence ID" value="XM_056224327.1"/>
</dbReference>
<dbReference type="Pfam" id="PF10380">
    <property type="entry name" value="CRF1"/>
    <property type="match status" value="1"/>
</dbReference>
<gene>
    <name evidence="3" type="primary">SMKI12G2770</name>
    <name evidence="3" type="ORF">SMKI_12G2770</name>
</gene>
<feature type="region of interest" description="Disordered" evidence="2">
    <location>
        <begin position="768"/>
        <end position="796"/>
    </location>
</feature>
<feature type="compositionally biased region" description="Polar residues" evidence="2">
    <location>
        <begin position="9"/>
        <end position="18"/>
    </location>
</feature>
<feature type="compositionally biased region" description="Acidic residues" evidence="2">
    <location>
        <begin position="120"/>
        <end position="153"/>
    </location>
</feature>
<dbReference type="EMBL" id="OX365768">
    <property type="protein sequence ID" value="CAI4035137.1"/>
    <property type="molecule type" value="Genomic_DNA"/>
</dbReference>
<feature type="coiled-coil region" evidence="1">
    <location>
        <begin position="842"/>
        <end position="883"/>
    </location>
</feature>
<evidence type="ECO:0000313" key="4">
    <source>
        <dbReference type="Proteomes" id="UP001161438"/>
    </source>
</evidence>
<feature type="compositionally biased region" description="Acidic residues" evidence="2">
    <location>
        <begin position="586"/>
        <end position="598"/>
    </location>
</feature>
<feature type="compositionally biased region" description="Polar residues" evidence="2">
    <location>
        <begin position="219"/>
        <end position="229"/>
    </location>
</feature>
<feature type="region of interest" description="Disordered" evidence="2">
    <location>
        <begin position="726"/>
        <end position="754"/>
    </location>
</feature>
<keyword evidence="1" id="KW-0175">Coiled coil</keyword>
<feature type="compositionally biased region" description="Polar residues" evidence="2">
    <location>
        <begin position="461"/>
        <end position="470"/>
    </location>
</feature>
<feature type="compositionally biased region" description="Basic residues" evidence="2">
    <location>
        <begin position="76"/>
        <end position="85"/>
    </location>
</feature>
<feature type="compositionally biased region" description="Basic and acidic residues" evidence="2">
    <location>
        <begin position="633"/>
        <end position="642"/>
    </location>
</feature>
<dbReference type="AlphaFoldDB" id="A0AA35IQR0"/>
<feature type="compositionally biased region" description="Polar residues" evidence="2">
    <location>
        <begin position="172"/>
        <end position="193"/>
    </location>
</feature>
<feature type="region of interest" description="Disordered" evidence="2">
    <location>
        <begin position="410"/>
        <end position="516"/>
    </location>
</feature>